<proteinExistence type="predicted"/>
<evidence type="ECO:0000313" key="2">
    <source>
        <dbReference type="Proteomes" id="UP000826195"/>
    </source>
</evidence>
<sequence>MRVATRPRHGAQSKCIEVDSQLVTKLLHLVIKNVEFLLTGGFTESKIPDLGITGYYIIGKNNTILKLKRK</sequence>
<name>A0AAV7I6A6_COTGL</name>
<comment type="caution">
    <text evidence="1">The sequence shown here is derived from an EMBL/GenBank/DDBJ whole genome shotgun (WGS) entry which is preliminary data.</text>
</comment>
<protein>
    <submittedName>
        <fullName evidence="1">Uncharacterized protein</fullName>
    </submittedName>
</protein>
<organism evidence="1 2">
    <name type="scientific">Cotesia glomerata</name>
    <name type="common">Lepidopteran parasitic wasp</name>
    <name type="synonym">Apanteles glomeratus</name>
    <dbReference type="NCBI Taxonomy" id="32391"/>
    <lineage>
        <taxon>Eukaryota</taxon>
        <taxon>Metazoa</taxon>
        <taxon>Ecdysozoa</taxon>
        <taxon>Arthropoda</taxon>
        <taxon>Hexapoda</taxon>
        <taxon>Insecta</taxon>
        <taxon>Pterygota</taxon>
        <taxon>Neoptera</taxon>
        <taxon>Endopterygota</taxon>
        <taxon>Hymenoptera</taxon>
        <taxon>Apocrita</taxon>
        <taxon>Ichneumonoidea</taxon>
        <taxon>Braconidae</taxon>
        <taxon>Microgastrinae</taxon>
        <taxon>Cotesia</taxon>
    </lineage>
</organism>
<dbReference type="Proteomes" id="UP000826195">
    <property type="component" value="Unassembled WGS sequence"/>
</dbReference>
<dbReference type="EMBL" id="JAHXZJ010002237">
    <property type="protein sequence ID" value="KAH0546850.1"/>
    <property type="molecule type" value="Genomic_DNA"/>
</dbReference>
<dbReference type="AlphaFoldDB" id="A0AAV7I6A6"/>
<reference evidence="1 2" key="1">
    <citation type="journal article" date="2021" name="J. Hered.">
        <title>A chromosome-level genome assembly of the parasitoid wasp, Cotesia glomerata (Hymenoptera: Braconidae).</title>
        <authorList>
            <person name="Pinto B.J."/>
            <person name="Weis J.J."/>
            <person name="Gamble T."/>
            <person name="Ode P.J."/>
            <person name="Paul R."/>
            <person name="Zaspel J.M."/>
        </authorList>
    </citation>
    <scope>NUCLEOTIDE SEQUENCE [LARGE SCALE GENOMIC DNA]</scope>
    <source>
        <strain evidence="1">CgM1</strain>
    </source>
</reference>
<gene>
    <name evidence="1" type="ORF">KQX54_015572</name>
</gene>
<accession>A0AAV7I6A6</accession>
<evidence type="ECO:0000313" key="1">
    <source>
        <dbReference type="EMBL" id="KAH0546850.1"/>
    </source>
</evidence>
<keyword evidence="2" id="KW-1185">Reference proteome</keyword>